<evidence type="ECO:0000313" key="1">
    <source>
        <dbReference type="EMBL" id="MDB9486776.1"/>
    </source>
</evidence>
<accession>A0ABT5A6Q9</accession>
<evidence type="ECO:0000313" key="2">
    <source>
        <dbReference type="Proteomes" id="UP001212123"/>
    </source>
</evidence>
<protein>
    <submittedName>
        <fullName evidence="1">Uncharacterized protein</fullName>
    </submittedName>
</protein>
<organism evidence="1 2">
    <name type="scientific">Dolichospermum circinale CS-537/01</name>
    <dbReference type="NCBI Taxonomy" id="3021739"/>
    <lineage>
        <taxon>Bacteria</taxon>
        <taxon>Bacillati</taxon>
        <taxon>Cyanobacteriota</taxon>
        <taxon>Cyanophyceae</taxon>
        <taxon>Nostocales</taxon>
        <taxon>Aphanizomenonaceae</taxon>
        <taxon>Dolichospermum</taxon>
        <taxon>Dolichospermum circinale</taxon>
    </lineage>
</organism>
<comment type="caution">
    <text evidence="1">The sequence shown here is derived from an EMBL/GenBank/DDBJ whole genome shotgun (WGS) entry which is preliminary data.</text>
</comment>
<sequence length="59" mass="6680">QVTGYREQVTGNRLQVTGNRLQGTGFGQLYFSLLMLVFFRSPTCTLRLILPIFQTISPT</sequence>
<proteinExistence type="predicted"/>
<dbReference type="Proteomes" id="UP001212123">
    <property type="component" value="Unassembled WGS sequence"/>
</dbReference>
<dbReference type="EMBL" id="JAQMTU010000053">
    <property type="protein sequence ID" value="MDB9486776.1"/>
    <property type="molecule type" value="Genomic_DNA"/>
</dbReference>
<keyword evidence="2" id="KW-1185">Reference proteome</keyword>
<dbReference type="RefSeq" id="WP_417033409.1">
    <property type="nucleotide sequence ID" value="NZ_JAQMTU010000053.1"/>
</dbReference>
<feature type="non-terminal residue" evidence="1">
    <location>
        <position position="1"/>
    </location>
</feature>
<gene>
    <name evidence="1" type="ORF">PN492_09485</name>
</gene>
<name>A0ABT5A6Q9_9CYAN</name>
<reference evidence="1 2" key="1">
    <citation type="submission" date="2023-01" db="EMBL/GenBank/DDBJ databases">
        <title>Genomes from the Australian National Cyanobacteria Reference Collection.</title>
        <authorList>
            <person name="Willis A."/>
            <person name="Lee E.M.F."/>
        </authorList>
    </citation>
    <scope>NUCLEOTIDE SEQUENCE [LARGE SCALE GENOMIC DNA]</scope>
    <source>
        <strain evidence="1 2">CS-537/01</strain>
    </source>
</reference>